<dbReference type="PANTHER" id="PTHR11923">
    <property type="entry name" value="SCAVENGER RECEPTOR CLASS B TYPE-1 SR-B1"/>
    <property type="match status" value="1"/>
</dbReference>
<keyword evidence="9" id="KW-0675">Receptor</keyword>
<gene>
    <name evidence="14" type="ORF">J437_LFUL016510</name>
</gene>
<evidence type="ECO:0000256" key="9">
    <source>
        <dbReference type="ARBA" id="ARBA00023170"/>
    </source>
</evidence>
<accession>A0A8K0KNH4</accession>
<feature type="transmembrane region" description="Helical" evidence="13">
    <location>
        <begin position="33"/>
        <end position="54"/>
    </location>
</feature>
<keyword evidence="8" id="KW-1015">Disulfide bond</keyword>
<sequence>MRCATWPRESTEQSTGESAGAYRAAVGEALRTIHVMVILFSLACITFGGAIVMWTTNIVDTMVLSSLVIRNGTQIYDWWVSPPVETLFRVRIFNYTNHEAYLNGTDKKFQLQELGPYTYRAKMEKANVEFDDEGEIVTFQENRSYEFLPDLSPGVSLDDQIIVPNLALLVCSRCFKKGAASVMHDSYYIVRMTLASILKGLQVEPFLHLQVGEFLWGYDDTLFTLAKSVVPFQREMPMDRFGLLAAQNGLSLDRVSIHTGLKNQSMLGLISEYNGENSLPYWGSYECNRVDGSEGTIFPQMPLKQSHNENEIGSTTPSRFHIFNHQLCRRFPLEEKGLVTAHGFPALRFEPIDGVFDDATRKPEHKCFCDPATSVCPPSGVFNATPCAYGAPIMVSFPHFYLGSPSLMEPFEGLKPTKEEHEFFLDIQPTLGIPLGGRSRFQLNVMVRRSKGIWQLNKFPHDLILPIAWIEVAVEDLPQHVRSAIKLVTETSEIIERTLMILLITISLLIFIILMVMISRRIYQKHQKEKLESAIAQDDKTASKAFIESNG</sequence>
<evidence type="ECO:0000256" key="13">
    <source>
        <dbReference type="SAM" id="Phobius"/>
    </source>
</evidence>
<evidence type="ECO:0000256" key="12">
    <source>
        <dbReference type="ARBA" id="ARBA00042244"/>
    </source>
</evidence>
<evidence type="ECO:0000313" key="15">
    <source>
        <dbReference type="Proteomes" id="UP000792457"/>
    </source>
</evidence>
<keyword evidence="4" id="KW-1003">Cell membrane</keyword>
<feature type="transmembrane region" description="Helical" evidence="13">
    <location>
        <begin position="499"/>
        <end position="518"/>
    </location>
</feature>
<comment type="subcellular location">
    <subcellularLocation>
        <location evidence="2">Cell membrane</location>
        <topology evidence="2">Multi-pass membrane protein</topology>
    </subcellularLocation>
    <subcellularLocation>
        <location evidence="1">Membrane</location>
        <location evidence="1">Caveola</location>
        <topology evidence="1">Multi-pass membrane protein</topology>
    </subcellularLocation>
</comment>
<dbReference type="PRINTS" id="PR01609">
    <property type="entry name" value="CD36FAMILY"/>
</dbReference>
<keyword evidence="6 13" id="KW-1133">Transmembrane helix</keyword>
<evidence type="ECO:0000256" key="3">
    <source>
        <dbReference type="ARBA" id="ARBA00010532"/>
    </source>
</evidence>
<dbReference type="GO" id="GO:0005901">
    <property type="term" value="C:caveola"/>
    <property type="evidence" value="ECO:0007669"/>
    <property type="project" value="UniProtKB-SubCell"/>
</dbReference>
<comment type="caution">
    <text evidence="14">The sequence shown here is derived from an EMBL/GenBank/DDBJ whole genome shotgun (WGS) entry which is preliminary data.</text>
</comment>
<dbReference type="PANTHER" id="PTHR11923:SF110">
    <property type="entry name" value="SCAVENGER RECEPTOR CLASS B MEMBER 1"/>
    <property type="match status" value="1"/>
</dbReference>
<evidence type="ECO:0000256" key="1">
    <source>
        <dbReference type="ARBA" id="ARBA00004189"/>
    </source>
</evidence>
<evidence type="ECO:0000256" key="6">
    <source>
        <dbReference type="ARBA" id="ARBA00022989"/>
    </source>
</evidence>
<evidence type="ECO:0000256" key="8">
    <source>
        <dbReference type="ARBA" id="ARBA00023157"/>
    </source>
</evidence>
<keyword evidence="15" id="KW-1185">Reference proteome</keyword>
<protein>
    <recommendedName>
        <fullName evidence="11">Scavenger receptor class B member 1</fullName>
    </recommendedName>
    <alternativeName>
        <fullName evidence="12">SR-BI</fullName>
    </alternativeName>
</protein>
<keyword evidence="10" id="KW-0325">Glycoprotein</keyword>
<dbReference type="GO" id="GO:0005737">
    <property type="term" value="C:cytoplasm"/>
    <property type="evidence" value="ECO:0007669"/>
    <property type="project" value="TreeGrafter"/>
</dbReference>
<proteinExistence type="inferred from homology"/>
<dbReference type="Proteomes" id="UP000792457">
    <property type="component" value="Unassembled WGS sequence"/>
</dbReference>
<dbReference type="InterPro" id="IPR002159">
    <property type="entry name" value="CD36_fam"/>
</dbReference>
<evidence type="ECO:0000256" key="7">
    <source>
        <dbReference type="ARBA" id="ARBA00023136"/>
    </source>
</evidence>
<dbReference type="EMBL" id="KZ309182">
    <property type="protein sequence ID" value="KAG8237533.1"/>
    <property type="molecule type" value="Genomic_DNA"/>
</dbReference>
<organism evidence="14 15">
    <name type="scientific">Ladona fulva</name>
    <name type="common">Scarce chaser dragonfly</name>
    <name type="synonym">Libellula fulva</name>
    <dbReference type="NCBI Taxonomy" id="123851"/>
    <lineage>
        <taxon>Eukaryota</taxon>
        <taxon>Metazoa</taxon>
        <taxon>Ecdysozoa</taxon>
        <taxon>Arthropoda</taxon>
        <taxon>Hexapoda</taxon>
        <taxon>Insecta</taxon>
        <taxon>Pterygota</taxon>
        <taxon>Palaeoptera</taxon>
        <taxon>Odonata</taxon>
        <taxon>Epiprocta</taxon>
        <taxon>Anisoptera</taxon>
        <taxon>Libelluloidea</taxon>
        <taxon>Libellulidae</taxon>
        <taxon>Ladona</taxon>
    </lineage>
</organism>
<comment type="similarity">
    <text evidence="3">Belongs to the CD36 family.</text>
</comment>
<name>A0A8K0KNH4_LADFU</name>
<dbReference type="OrthoDB" id="18585at2759"/>
<reference evidence="14" key="1">
    <citation type="submission" date="2013-04" db="EMBL/GenBank/DDBJ databases">
        <authorList>
            <person name="Qu J."/>
            <person name="Murali S.C."/>
            <person name="Bandaranaike D."/>
            <person name="Bellair M."/>
            <person name="Blankenburg K."/>
            <person name="Chao H."/>
            <person name="Dinh H."/>
            <person name="Doddapaneni H."/>
            <person name="Downs B."/>
            <person name="Dugan-Rocha S."/>
            <person name="Elkadiri S."/>
            <person name="Gnanaolivu R.D."/>
            <person name="Hernandez B."/>
            <person name="Javaid M."/>
            <person name="Jayaseelan J.C."/>
            <person name="Lee S."/>
            <person name="Li M."/>
            <person name="Ming W."/>
            <person name="Munidasa M."/>
            <person name="Muniz J."/>
            <person name="Nguyen L."/>
            <person name="Ongeri F."/>
            <person name="Osuji N."/>
            <person name="Pu L.-L."/>
            <person name="Puazo M."/>
            <person name="Qu C."/>
            <person name="Quiroz J."/>
            <person name="Raj R."/>
            <person name="Weissenberger G."/>
            <person name="Xin Y."/>
            <person name="Zou X."/>
            <person name="Han Y."/>
            <person name="Richards S."/>
            <person name="Worley K."/>
            <person name="Muzny D."/>
            <person name="Gibbs R."/>
        </authorList>
    </citation>
    <scope>NUCLEOTIDE SEQUENCE</scope>
    <source>
        <strain evidence="14">Sampled in the wild</strain>
    </source>
</reference>
<dbReference type="GO" id="GO:0005044">
    <property type="term" value="F:scavenger receptor activity"/>
    <property type="evidence" value="ECO:0007669"/>
    <property type="project" value="TreeGrafter"/>
</dbReference>
<evidence type="ECO:0000256" key="10">
    <source>
        <dbReference type="ARBA" id="ARBA00023180"/>
    </source>
</evidence>
<evidence type="ECO:0000256" key="5">
    <source>
        <dbReference type="ARBA" id="ARBA00022692"/>
    </source>
</evidence>
<dbReference type="AlphaFoldDB" id="A0A8K0KNH4"/>
<dbReference type="Pfam" id="PF01130">
    <property type="entry name" value="CD36"/>
    <property type="match status" value="1"/>
</dbReference>
<keyword evidence="5 13" id="KW-0812">Transmembrane</keyword>
<keyword evidence="7 13" id="KW-0472">Membrane</keyword>
<evidence type="ECO:0000256" key="4">
    <source>
        <dbReference type="ARBA" id="ARBA00022475"/>
    </source>
</evidence>
<evidence type="ECO:0000256" key="2">
    <source>
        <dbReference type="ARBA" id="ARBA00004651"/>
    </source>
</evidence>
<evidence type="ECO:0000256" key="11">
    <source>
        <dbReference type="ARBA" id="ARBA00040821"/>
    </source>
</evidence>
<evidence type="ECO:0000313" key="14">
    <source>
        <dbReference type="EMBL" id="KAG8237533.1"/>
    </source>
</evidence>
<reference evidence="14" key="2">
    <citation type="submission" date="2017-10" db="EMBL/GenBank/DDBJ databases">
        <title>Ladona fulva Genome sequencing and assembly.</title>
        <authorList>
            <person name="Murali S."/>
            <person name="Richards S."/>
            <person name="Bandaranaike D."/>
            <person name="Bellair M."/>
            <person name="Blankenburg K."/>
            <person name="Chao H."/>
            <person name="Dinh H."/>
            <person name="Doddapaneni H."/>
            <person name="Dugan-Rocha S."/>
            <person name="Elkadiri S."/>
            <person name="Gnanaolivu R."/>
            <person name="Hernandez B."/>
            <person name="Skinner E."/>
            <person name="Javaid M."/>
            <person name="Lee S."/>
            <person name="Li M."/>
            <person name="Ming W."/>
            <person name="Munidasa M."/>
            <person name="Muniz J."/>
            <person name="Nguyen L."/>
            <person name="Hughes D."/>
            <person name="Osuji N."/>
            <person name="Pu L.-L."/>
            <person name="Puazo M."/>
            <person name="Qu C."/>
            <person name="Quiroz J."/>
            <person name="Raj R."/>
            <person name="Weissenberger G."/>
            <person name="Xin Y."/>
            <person name="Zou X."/>
            <person name="Han Y."/>
            <person name="Worley K."/>
            <person name="Muzny D."/>
            <person name="Gibbs R."/>
        </authorList>
    </citation>
    <scope>NUCLEOTIDE SEQUENCE</scope>
    <source>
        <strain evidence="14">Sampled in the wild</strain>
    </source>
</reference>